<feature type="compositionally biased region" description="Basic residues" evidence="1">
    <location>
        <begin position="611"/>
        <end position="622"/>
    </location>
</feature>
<feature type="region of interest" description="Disordered" evidence="1">
    <location>
        <begin position="352"/>
        <end position="581"/>
    </location>
</feature>
<comment type="caution">
    <text evidence="2">The sequence shown here is derived from an EMBL/GenBank/DDBJ whole genome shotgun (WGS) entry which is preliminary data.</text>
</comment>
<feature type="compositionally biased region" description="Acidic residues" evidence="1">
    <location>
        <begin position="387"/>
        <end position="416"/>
    </location>
</feature>
<feature type="region of interest" description="Disordered" evidence="1">
    <location>
        <begin position="593"/>
        <end position="622"/>
    </location>
</feature>
<gene>
    <name evidence="2" type="ORF">V5O48_003953</name>
</gene>
<feature type="compositionally biased region" description="Low complexity" evidence="1">
    <location>
        <begin position="543"/>
        <end position="554"/>
    </location>
</feature>
<evidence type="ECO:0000313" key="2">
    <source>
        <dbReference type="EMBL" id="KAL0578047.1"/>
    </source>
</evidence>
<accession>A0ABR3FRH0</accession>
<evidence type="ECO:0000256" key="1">
    <source>
        <dbReference type="SAM" id="MobiDB-lite"/>
    </source>
</evidence>
<feature type="compositionally biased region" description="Low complexity" evidence="1">
    <location>
        <begin position="490"/>
        <end position="508"/>
    </location>
</feature>
<organism evidence="2 3">
    <name type="scientific">Marasmius crinis-equi</name>
    <dbReference type="NCBI Taxonomy" id="585013"/>
    <lineage>
        <taxon>Eukaryota</taxon>
        <taxon>Fungi</taxon>
        <taxon>Dikarya</taxon>
        <taxon>Basidiomycota</taxon>
        <taxon>Agaricomycotina</taxon>
        <taxon>Agaricomycetes</taxon>
        <taxon>Agaricomycetidae</taxon>
        <taxon>Agaricales</taxon>
        <taxon>Marasmiineae</taxon>
        <taxon>Marasmiaceae</taxon>
        <taxon>Marasmius</taxon>
    </lineage>
</organism>
<evidence type="ECO:0000313" key="3">
    <source>
        <dbReference type="Proteomes" id="UP001465976"/>
    </source>
</evidence>
<protein>
    <submittedName>
        <fullName evidence="2">Uncharacterized protein</fullName>
    </submittedName>
</protein>
<reference evidence="2 3" key="1">
    <citation type="submission" date="2024-02" db="EMBL/GenBank/DDBJ databases">
        <title>A draft genome for the cacao thread blight pathogen Marasmius crinis-equi.</title>
        <authorList>
            <person name="Cohen S.P."/>
            <person name="Baruah I.K."/>
            <person name="Amoako-Attah I."/>
            <person name="Bukari Y."/>
            <person name="Meinhardt L.W."/>
            <person name="Bailey B.A."/>
        </authorList>
    </citation>
    <scope>NUCLEOTIDE SEQUENCE [LARGE SCALE GENOMIC DNA]</scope>
    <source>
        <strain evidence="2 3">GH-76</strain>
    </source>
</reference>
<keyword evidence="3" id="KW-1185">Reference proteome</keyword>
<feature type="compositionally biased region" description="Low complexity" evidence="1">
    <location>
        <begin position="427"/>
        <end position="447"/>
    </location>
</feature>
<sequence>MPKNKSKNKFGQSQAVMKPKRRDNTKTTRPQMTFAQRKAMNEKRVVKNRQIKMAVSQKLQEIQAWAEKQGRLFGKKDRYFKDMIFNGGAHLKHLKREISPYNAFRSEKAREIRESGGVPQTLAEIDANFGEEYDDMTDEERGALVVRHKEFLAEEAIVKIRLPTQRQIRETVKSAIESLIAIIRALCRRVGMDGFFMLIRNRFDITIPPQWYCTNTKLENYLALAVKGPWDLGRFIGRCEAFVLAGCDIANLATNTQTTVSFLKGEIRELVKRLLAEATGNKTLEMNYKTFDKSITKEYRVVLEGWPLAKFANPSDLGSSKRDMQTLLDALTNGTCCFRKLEGEEWTKWLENYNNTPQPERKQRSDAGVKRGPRKKENVKDRVEAEGAVDEEEEEEEDDSGDNSSDDEEDEEEAEEVQPKKKKTKTPPKTAPSKAAPSKTAAAASKKSGTEIGGEGQRGVARKSAEEAGGSGAKPDAAKKGKAKAKAKDVVVPPGEGESSGASASAETQRPRPQPKRVVPKRTVVPPPESDPEPMVVDPPAPATASNTTSSSTPQVVLDPALTESNSGPVHADVNHTNSGDVEMIELANGLRRPGMWDDLPTNTMLAPGARRPRRQPTRYEG</sequence>
<dbReference type="Proteomes" id="UP001465976">
    <property type="component" value="Unassembled WGS sequence"/>
</dbReference>
<dbReference type="EMBL" id="JBAHYK010000122">
    <property type="protein sequence ID" value="KAL0578047.1"/>
    <property type="molecule type" value="Genomic_DNA"/>
</dbReference>
<name>A0ABR3FRH0_9AGAR</name>
<feature type="region of interest" description="Disordered" evidence="1">
    <location>
        <begin position="1"/>
        <end position="30"/>
    </location>
</feature>
<proteinExistence type="predicted"/>
<feature type="compositionally biased region" description="Basic and acidic residues" evidence="1">
    <location>
        <begin position="359"/>
        <end position="385"/>
    </location>
</feature>